<reference evidence="1" key="2">
    <citation type="submission" date="2023-04" db="EMBL/GenBank/DDBJ databases">
        <authorList>
            <person name="Bu L."/>
            <person name="Lu L."/>
            <person name="Laidemitt M.R."/>
            <person name="Zhang S.M."/>
            <person name="Mutuku M."/>
            <person name="Mkoji G."/>
            <person name="Steinauer M."/>
            <person name="Loker E.S."/>
        </authorList>
    </citation>
    <scope>NUCLEOTIDE SEQUENCE</scope>
    <source>
        <strain evidence="1">KasaAsao</strain>
        <tissue evidence="1">Whole Snail</tissue>
    </source>
</reference>
<dbReference type="SUPFAM" id="SSF50494">
    <property type="entry name" value="Trypsin-like serine proteases"/>
    <property type="match status" value="1"/>
</dbReference>
<comment type="caution">
    <text evidence="1">The sequence shown here is derived from an EMBL/GenBank/DDBJ whole genome shotgun (WGS) entry which is preliminary data.</text>
</comment>
<evidence type="ECO:0000313" key="2">
    <source>
        <dbReference type="Proteomes" id="UP001233172"/>
    </source>
</evidence>
<accession>A0AAD8FBW7</accession>
<gene>
    <name evidence="1" type="ORF">Bpfe_012512</name>
</gene>
<dbReference type="AlphaFoldDB" id="A0AAD8FBW7"/>
<dbReference type="Proteomes" id="UP001233172">
    <property type="component" value="Unassembled WGS sequence"/>
</dbReference>
<proteinExistence type="predicted"/>
<protein>
    <submittedName>
        <fullName evidence="1">Uncharacterized protein</fullName>
    </submittedName>
</protein>
<reference evidence="1" key="1">
    <citation type="journal article" date="2023" name="PLoS Negl. Trop. Dis.">
        <title>A genome sequence for Biomphalaria pfeifferi, the major vector snail for the human-infecting parasite Schistosoma mansoni.</title>
        <authorList>
            <person name="Bu L."/>
            <person name="Lu L."/>
            <person name="Laidemitt M.R."/>
            <person name="Zhang S.M."/>
            <person name="Mutuku M."/>
            <person name="Mkoji G."/>
            <person name="Steinauer M."/>
            <person name="Loker E.S."/>
        </authorList>
    </citation>
    <scope>NUCLEOTIDE SEQUENCE</scope>
    <source>
        <strain evidence="1">KasaAsao</strain>
    </source>
</reference>
<name>A0AAD8FBW7_BIOPF</name>
<keyword evidence="2" id="KW-1185">Reference proteome</keyword>
<dbReference type="EMBL" id="JASAOG010000050">
    <property type="protein sequence ID" value="KAK0058188.1"/>
    <property type="molecule type" value="Genomic_DNA"/>
</dbReference>
<dbReference type="InterPro" id="IPR009003">
    <property type="entry name" value="Peptidase_S1_PA"/>
</dbReference>
<evidence type="ECO:0000313" key="1">
    <source>
        <dbReference type="EMBL" id="KAK0058188.1"/>
    </source>
</evidence>
<sequence>MNSNNRTLTFDSALNSTSAIIMDCEENTPSHFPLFSSGRLNLVTFRAHGLSVKSSNLLTSLFYKYLQHWYPRDSSEESEDVIESGLVDEYVDCVKADKHSEFIDINEFCLNHLPEDIRHENVYKWLKIVEQSVVKLQNVVHHAPATGRVSFLDEEEGASKLCPVKECRHCRKLGDHVVYGGLGIITNTHVVSRELDAEETQVEFFYNEENSTSRCTERGSSSRFRDTHFDYSVFSCYVHDKSLVEKMKEILRQKDQSWLQIPETIRLLTRKYAIIISHPHGTSKKISIGHVQGSELICTHEQEKLNAILLLKLYDACIMEKPGLLRFVEHNQTYDLKNLGLRRFEAYYTFLQSIGLTLPYTKIRYTAATCRGSSGAPVYMGNTVIENGIELNLAHTHKGATREMNVNACYI</sequence>
<organism evidence="1 2">
    <name type="scientific">Biomphalaria pfeifferi</name>
    <name type="common">Bloodfluke planorb</name>
    <name type="synonym">Freshwater snail</name>
    <dbReference type="NCBI Taxonomy" id="112525"/>
    <lineage>
        <taxon>Eukaryota</taxon>
        <taxon>Metazoa</taxon>
        <taxon>Spiralia</taxon>
        <taxon>Lophotrochozoa</taxon>
        <taxon>Mollusca</taxon>
        <taxon>Gastropoda</taxon>
        <taxon>Heterobranchia</taxon>
        <taxon>Euthyneura</taxon>
        <taxon>Panpulmonata</taxon>
        <taxon>Hygrophila</taxon>
        <taxon>Lymnaeoidea</taxon>
        <taxon>Planorbidae</taxon>
        <taxon>Biomphalaria</taxon>
    </lineage>
</organism>